<organism evidence="3 4">
    <name type="scientific">Sphagnurus paluster</name>
    <dbReference type="NCBI Taxonomy" id="117069"/>
    <lineage>
        <taxon>Eukaryota</taxon>
        <taxon>Fungi</taxon>
        <taxon>Dikarya</taxon>
        <taxon>Basidiomycota</taxon>
        <taxon>Agaricomycotina</taxon>
        <taxon>Agaricomycetes</taxon>
        <taxon>Agaricomycetidae</taxon>
        <taxon>Agaricales</taxon>
        <taxon>Tricholomatineae</taxon>
        <taxon>Lyophyllaceae</taxon>
        <taxon>Sphagnurus</taxon>
    </lineage>
</organism>
<keyword evidence="4" id="KW-1185">Reference proteome</keyword>
<feature type="compositionally biased region" description="Polar residues" evidence="2">
    <location>
        <begin position="45"/>
        <end position="57"/>
    </location>
</feature>
<comment type="caution">
    <text evidence="3">The sequence shown here is derived from an EMBL/GenBank/DDBJ whole genome shotgun (WGS) entry which is preliminary data.</text>
</comment>
<sequence length="369" mass="41917">MPGWIPFPVWPSSSSASDSSSREHKKHRYKQREVPDDRMLHDSDQMSVTEEGSSTTVFIPPTSPAEVIRPRYASALRPITDNTIVAPQIQPQDSWSTVKNQPTIEPLSREERGRLISAPAKPKSRALTSLKIVTDGMGPQQSSNTGDKDEMRRITIERLERENNMLKRELGILQKEKREFQKDIKSLGEENMKLHRDIREARQQHAQFDNYYTLLQQEAFAVKDELRRAEAQHELTRNLLKERTTELQSAQLFVNQADSLSGADVIAMANALNAEILQGAAFMADSLDYVRGGVPPTADAIARTRPWVGKDLTQALLTQRDRDDFDPTVVQLALQVCLVQCCKMFVESWTVREDAVLKDIYGRIYREGQ</sequence>
<evidence type="ECO:0000256" key="2">
    <source>
        <dbReference type="SAM" id="MobiDB-lite"/>
    </source>
</evidence>
<dbReference type="OrthoDB" id="3222645at2759"/>
<evidence type="ECO:0000313" key="4">
    <source>
        <dbReference type="Proteomes" id="UP000717328"/>
    </source>
</evidence>
<dbReference type="Proteomes" id="UP000717328">
    <property type="component" value="Unassembled WGS sequence"/>
</dbReference>
<evidence type="ECO:0000313" key="3">
    <source>
        <dbReference type="EMBL" id="KAG5651987.1"/>
    </source>
</evidence>
<dbReference type="EMBL" id="JABCKI010000175">
    <property type="protein sequence ID" value="KAG5651987.1"/>
    <property type="molecule type" value="Genomic_DNA"/>
</dbReference>
<evidence type="ECO:0000256" key="1">
    <source>
        <dbReference type="SAM" id="Coils"/>
    </source>
</evidence>
<feature type="region of interest" description="Disordered" evidence="2">
    <location>
        <begin position="1"/>
        <end position="62"/>
    </location>
</feature>
<protein>
    <submittedName>
        <fullName evidence="3">Uncharacterized protein</fullName>
    </submittedName>
</protein>
<reference evidence="3" key="1">
    <citation type="submission" date="2021-02" db="EMBL/GenBank/DDBJ databases">
        <authorList>
            <person name="Nieuwenhuis M."/>
            <person name="Van De Peppel L.J.J."/>
        </authorList>
    </citation>
    <scope>NUCLEOTIDE SEQUENCE</scope>
    <source>
        <strain evidence="3">D49</strain>
    </source>
</reference>
<feature type="coiled-coil region" evidence="1">
    <location>
        <begin position="156"/>
        <end position="243"/>
    </location>
</feature>
<accession>A0A9P7GS36</accession>
<name>A0A9P7GS36_9AGAR</name>
<proteinExistence type="predicted"/>
<reference evidence="3" key="2">
    <citation type="submission" date="2021-10" db="EMBL/GenBank/DDBJ databases">
        <title>Phylogenomics reveals ancestral predisposition of the termite-cultivated fungus Termitomyces towards a domesticated lifestyle.</title>
        <authorList>
            <person name="Auxier B."/>
            <person name="Grum-Grzhimaylo A."/>
            <person name="Cardenas M.E."/>
            <person name="Lodge J.D."/>
            <person name="Laessoe T."/>
            <person name="Pedersen O."/>
            <person name="Smith M.E."/>
            <person name="Kuyper T.W."/>
            <person name="Franco-Molano E.A."/>
            <person name="Baroni T.J."/>
            <person name="Aanen D.K."/>
        </authorList>
    </citation>
    <scope>NUCLEOTIDE SEQUENCE</scope>
    <source>
        <strain evidence="3">D49</strain>
    </source>
</reference>
<keyword evidence="1" id="KW-0175">Coiled coil</keyword>
<gene>
    <name evidence="3" type="ORF">H0H81_006729</name>
</gene>
<feature type="compositionally biased region" description="Basic and acidic residues" evidence="2">
    <location>
        <begin position="31"/>
        <end position="44"/>
    </location>
</feature>
<dbReference type="AlphaFoldDB" id="A0A9P7GS36"/>